<organism evidence="5 6">
    <name type="scientific">Actinomadura monticuli</name>
    <dbReference type="NCBI Taxonomy" id="3097367"/>
    <lineage>
        <taxon>Bacteria</taxon>
        <taxon>Bacillati</taxon>
        <taxon>Actinomycetota</taxon>
        <taxon>Actinomycetes</taxon>
        <taxon>Streptosporangiales</taxon>
        <taxon>Thermomonosporaceae</taxon>
        <taxon>Actinomadura</taxon>
    </lineage>
</organism>
<dbReference type="SUPFAM" id="SSF46785">
    <property type="entry name" value="Winged helix' DNA-binding domain"/>
    <property type="match status" value="1"/>
</dbReference>
<reference evidence="5 6" key="1">
    <citation type="submission" date="2023-11" db="EMBL/GenBank/DDBJ databases">
        <title>Actinomadura monticuli sp. nov., isolated from volcanic ash.</title>
        <authorList>
            <person name="Lee S.D."/>
            <person name="Yang H."/>
            <person name="Kim I.S."/>
        </authorList>
    </citation>
    <scope>NUCLEOTIDE SEQUENCE [LARGE SCALE GENOMIC DNA]</scope>
    <source>
        <strain evidence="5 6">DLS-62</strain>
    </source>
</reference>
<dbReference type="EMBL" id="JAXCEI010000009">
    <property type="protein sequence ID" value="MFA1541444.1"/>
    <property type="molecule type" value="Genomic_DNA"/>
</dbReference>
<dbReference type="PROSITE" id="PS51118">
    <property type="entry name" value="HTH_HXLR"/>
    <property type="match status" value="1"/>
</dbReference>
<comment type="caution">
    <text evidence="5">The sequence shown here is derived from an EMBL/GenBank/DDBJ whole genome shotgun (WGS) entry which is preliminary data.</text>
</comment>
<feature type="domain" description="HTH hxlR-type" evidence="4">
    <location>
        <begin position="1"/>
        <end position="96"/>
    </location>
</feature>
<dbReference type="InterPro" id="IPR002577">
    <property type="entry name" value="HTH_HxlR"/>
</dbReference>
<dbReference type="InterPro" id="IPR036390">
    <property type="entry name" value="WH_DNA-bd_sf"/>
</dbReference>
<dbReference type="Proteomes" id="UP001569963">
    <property type="component" value="Unassembled WGS sequence"/>
</dbReference>
<sequence>MEAALDVLCGRWATPVIRELLRGDRSFSEMRQALPRLPDKVLADRLAHLLQSGVLERRREAEWPPRSRYALTPHGRRLGPILDALRDWGEGLARER</sequence>
<dbReference type="Gene3D" id="1.10.10.10">
    <property type="entry name" value="Winged helix-like DNA-binding domain superfamily/Winged helix DNA-binding domain"/>
    <property type="match status" value="1"/>
</dbReference>
<evidence type="ECO:0000313" key="6">
    <source>
        <dbReference type="Proteomes" id="UP001569963"/>
    </source>
</evidence>
<keyword evidence="6" id="KW-1185">Reference proteome</keyword>
<name>A0ABV4QFZ5_9ACTN</name>
<dbReference type="InterPro" id="IPR036388">
    <property type="entry name" value="WH-like_DNA-bd_sf"/>
</dbReference>
<gene>
    <name evidence="5" type="ORF">SM611_21160</name>
</gene>
<keyword evidence="3" id="KW-0804">Transcription</keyword>
<dbReference type="Pfam" id="PF01638">
    <property type="entry name" value="HxlR"/>
    <property type="match status" value="1"/>
</dbReference>
<dbReference type="PANTHER" id="PTHR33204">
    <property type="entry name" value="TRANSCRIPTIONAL REGULATOR, MARR FAMILY"/>
    <property type="match status" value="1"/>
</dbReference>
<protein>
    <submittedName>
        <fullName evidence="5">Helix-turn-helix domain-containing protein</fullName>
    </submittedName>
</protein>
<keyword evidence="1" id="KW-0805">Transcription regulation</keyword>
<evidence type="ECO:0000256" key="1">
    <source>
        <dbReference type="ARBA" id="ARBA00023015"/>
    </source>
</evidence>
<accession>A0ABV4QFZ5</accession>
<keyword evidence="2" id="KW-0238">DNA-binding</keyword>
<evidence type="ECO:0000313" key="5">
    <source>
        <dbReference type="EMBL" id="MFA1541444.1"/>
    </source>
</evidence>
<proteinExistence type="predicted"/>
<evidence type="ECO:0000256" key="2">
    <source>
        <dbReference type="ARBA" id="ARBA00023125"/>
    </source>
</evidence>
<dbReference type="PANTHER" id="PTHR33204:SF18">
    <property type="entry name" value="TRANSCRIPTIONAL REGULATORY PROTEIN"/>
    <property type="match status" value="1"/>
</dbReference>
<evidence type="ECO:0000259" key="4">
    <source>
        <dbReference type="PROSITE" id="PS51118"/>
    </source>
</evidence>
<dbReference type="RefSeq" id="WP_371951602.1">
    <property type="nucleotide sequence ID" value="NZ_JAXCEI010000009.1"/>
</dbReference>
<evidence type="ECO:0000256" key="3">
    <source>
        <dbReference type="ARBA" id="ARBA00023163"/>
    </source>
</evidence>